<keyword evidence="5 7" id="KW-0378">Hydrolase</keyword>
<accession>A0A165FK91</accession>
<proteinExistence type="inferred from homology"/>
<dbReference type="AlphaFoldDB" id="A0A165FK91"/>
<protein>
    <recommendedName>
        <fullName evidence="7">Carboxypeptidase</fullName>
        <ecNumber evidence="7">3.4.16.-</ecNumber>
    </recommendedName>
</protein>
<evidence type="ECO:0000256" key="4">
    <source>
        <dbReference type="ARBA" id="ARBA00022729"/>
    </source>
</evidence>
<dbReference type="Proteomes" id="UP000076871">
    <property type="component" value="Unassembled WGS sequence"/>
</dbReference>
<keyword evidence="3 7" id="KW-0645">Protease</keyword>
<evidence type="ECO:0000256" key="1">
    <source>
        <dbReference type="ARBA" id="ARBA00009431"/>
    </source>
</evidence>
<dbReference type="GeneID" id="63821068"/>
<dbReference type="InParanoid" id="A0A165FK91"/>
<dbReference type="Gene3D" id="1.10.287.410">
    <property type="match status" value="1"/>
</dbReference>
<gene>
    <name evidence="8" type="ORF">LAESUDRAFT_647151</name>
</gene>
<dbReference type="GO" id="GO:0006508">
    <property type="term" value="P:proteolysis"/>
    <property type="evidence" value="ECO:0007669"/>
    <property type="project" value="UniProtKB-KW"/>
</dbReference>
<evidence type="ECO:0000256" key="5">
    <source>
        <dbReference type="ARBA" id="ARBA00022801"/>
    </source>
</evidence>
<dbReference type="PANTHER" id="PTHR11802">
    <property type="entry name" value="SERINE PROTEASE FAMILY S10 SERINE CARBOXYPEPTIDASE"/>
    <property type="match status" value="1"/>
</dbReference>
<reference evidence="8 9" key="1">
    <citation type="journal article" date="2016" name="Mol. Biol. Evol.">
        <title>Comparative Genomics of Early-Diverging Mushroom-Forming Fungi Provides Insights into the Origins of Lignocellulose Decay Capabilities.</title>
        <authorList>
            <person name="Nagy L.G."/>
            <person name="Riley R."/>
            <person name="Tritt A."/>
            <person name="Adam C."/>
            <person name="Daum C."/>
            <person name="Floudas D."/>
            <person name="Sun H."/>
            <person name="Yadav J.S."/>
            <person name="Pangilinan J."/>
            <person name="Larsson K.H."/>
            <person name="Matsuura K."/>
            <person name="Barry K."/>
            <person name="Labutti K."/>
            <person name="Kuo R."/>
            <person name="Ohm R.A."/>
            <person name="Bhattacharya S.S."/>
            <person name="Shirouzu T."/>
            <person name="Yoshinaga Y."/>
            <person name="Martin F.M."/>
            <person name="Grigoriev I.V."/>
            <person name="Hibbett D.S."/>
        </authorList>
    </citation>
    <scope>NUCLEOTIDE SEQUENCE [LARGE SCALE GENOMIC DNA]</scope>
    <source>
        <strain evidence="8 9">93-53</strain>
    </source>
</reference>
<evidence type="ECO:0000256" key="2">
    <source>
        <dbReference type="ARBA" id="ARBA00022645"/>
    </source>
</evidence>
<evidence type="ECO:0000256" key="3">
    <source>
        <dbReference type="ARBA" id="ARBA00022670"/>
    </source>
</evidence>
<dbReference type="InterPro" id="IPR018202">
    <property type="entry name" value="Ser_caboxypep_ser_AS"/>
</dbReference>
<keyword evidence="9" id="KW-1185">Reference proteome</keyword>
<dbReference type="InterPro" id="IPR001563">
    <property type="entry name" value="Peptidase_S10"/>
</dbReference>
<evidence type="ECO:0000313" key="8">
    <source>
        <dbReference type="EMBL" id="KZT09098.1"/>
    </source>
</evidence>
<keyword evidence="6" id="KW-0325">Glycoprotein</keyword>
<dbReference type="EMBL" id="KV427612">
    <property type="protein sequence ID" value="KZT09098.1"/>
    <property type="molecule type" value="Genomic_DNA"/>
</dbReference>
<dbReference type="InterPro" id="IPR029058">
    <property type="entry name" value="AB_hydrolase_fold"/>
</dbReference>
<evidence type="ECO:0000256" key="7">
    <source>
        <dbReference type="RuleBase" id="RU361156"/>
    </source>
</evidence>
<dbReference type="PROSITE" id="PS00131">
    <property type="entry name" value="CARBOXYPEPT_SER_SER"/>
    <property type="match status" value="1"/>
</dbReference>
<dbReference type="OrthoDB" id="443318at2759"/>
<dbReference type="PANTHER" id="PTHR11802:SF113">
    <property type="entry name" value="SERINE CARBOXYPEPTIDASE CTSA-4.1"/>
    <property type="match status" value="1"/>
</dbReference>
<dbReference type="GO" id="GO:0000324">
    <property type="term" value="C:fungal-type vacuole"/>
    <property type="evidence" value="ECO:0007669"/>
    <property type="project" value="TreeGrafter"/>
</dbReference>
<keyword evidence="2 7" id="KW-0121">Carboxypeptidase</keyword>
<dbReference type="Pfam" id="PF00450">
    <property type="entry name" value="Peptidase_S10"/>
    <property type="match status" value="1"/>
</dbReference>
<dbReference type="EC" id="3.4.16.-" evidence="7"/>
<evidence type="ECO:0000313" key="9">
    <source>
        <dbReference type="Proteomes" id="UP000076871"/>
    </source>
</evidence>
<keyword evidence="4" id="KW-0732">Signal</keyword>
<dbReference type="SUPFAM" id="SSF53474">
    <property type="entry name" value="alpha/beta-Hydrolases"/>
    <property type="match status" value="1"/>
</dbReference>
<dbReference type="GO" id="GO:0004185">
    <property type="term" value="F:serine-type carboxypeptidase activity"/>
    <property type="evidence" value="ECO:0007669"/>
    <property type="project" value="UniProtKB-UniRule"/>
</dbReference>
<dbReference type="Gene3D" id="3.40.50.1820">
    <property type="entry name" value="alpha/beta hydrolase"/>
    <property type="match status" value="1"/>
</dbReference>
<evidence type="ECO:0000256" key="6">
    <source>
        <dbReference type="ARBA" id="ARBA00023180"/>
    </source>
</evidence>
<comment type="similarity">
    <text evidence="1 7">Belongs to the peptidase S10 family.</text>
</comment>
<dbReference type="STRING" id="1314785.A0A165FK91"/>
<dbReference type="PRINTS" id="PR00724">
    <property type="entry name" value="CRBOXYPTASEC"/>
</dbReference>
<organism evidence="8 9">
    <name type="scientific">Laetiporus sulphureus 93-53</name>
    <dbReference type="NCBI Taxonomy" id="1314785"/>
    <lineage>
        <taxon>Eukaryota</taxon>
        <taxon>Fungi</taxon>
        <taxon>Dikarya</taxon>
        <taxon>Basidiomycota</taxon>
        <taxon>Agaricomycotina</taxon>
        <taxon>Agaricomycetes</taxon>
        <taxon>Polyporales</taxon>
        <taxon>Laetiporus</taxon>
    </lineage>
</organism>
<dbReference type="RefSeq" id="XP_040766838.1">
    <property type="nucleotide sequence ID" value="XM_040904038.1"/>
</dbReference>
<sequence>MIFWSLSGPCRVTSPDNTDFNPYSWNEQANIFFIDQPIGVGFSYAEYGEAVSTTNEAAKDIAAFVAIFFEHFSKFKGRPFHMAGESYGGRYIPVFASEVYDQNSKLVEAGMSPINLTSIMIGNGCTDFPSMTASYYDMQCKPISGHPVQDINSCIRMKQALPRCEKWLKKSCDDQFDKISCEAADLFCEMELSDPYYATGYNPYDISKLCEGPIEDTLCYPVTKTIAAYLDKPKIRSLIDVDPSLTSNFSGCSNTVAVAFSMTDDAYFPTQYYIAALLERGIRALVYAGANDWICNWVGNDRMALALEWTGQEAFVSQPLREWKIDGAVAGLTRSSGPFTFLTLDGAGHMVPYDKPKQALEMLKRWLAQEEM</sequence>
<name>A0A165FK91_9APHY</name>